<keyword evidence="1" id="KW-1133">Transmembrane helix</keyword>
<evidence type="ECO:0000256" key="1">
    <source>
        <dbReference type="SAM" id="Phobius"/>
    </source>
</evidence>
<dbReference type="EMBL" id="FNNO01000008">
    <property type="protein sequence ID" value="SDX00094.1"/>
    <property type="molecule type" value="Genomic_DNA"/>
</dbReference>
<dbReference type="AlphaFoldDB" id="A0A8X8ICT1"/>
<proteinExistence type="predicted"/>
<gene>
    <name evidence="2" type="ORF">SAMN05444410_1083</name>
</gene>
<comment type="caution">
    <text evidence="2">The sequence shown here is derived from an EMBL/GenBank/DDBJ whole genome shotgun (WGS) entry which is preliminary data.</text>
</comment>
<feature type="transmembrane region" description="Helical" evidence="1">
    <location>
        <begin position="347"/>
        <end position="365"/>
    </location>
</feature>
<evidence type="ECO:0000313" key="3">
    <source>
        <dbReference type="Proteomes" id="UP000198711"/>
    </source>
</evidence>
<name>A0A8X8ICT1_9BACT</name>
<feature type="transmembrane region" description="Helical" evidence="1">
    <location>
        <begin position="133"/>
        <end position="157"/>
    </location>
</feature>
<feature type="transmembrane region" description="Helical" evidence="1">
    <location>
        <begin position="300"/>
        <end position="317"/>
    </location>
</feature>
<keyword evidence="3" id="KW-1185">Reference proteome</keyword>
<feature type="transmembrane region" description="Helical" evidence="1">
    <location>
        <begin position="21"/>
        <end position="38"/>
    </location>
</feature>
<dbReference type="Proteomes" id="UP000198711">
    <property type="component" value="Unassembled WGS sequence"/>
</dbReference>
<feature type="transmembrane region" description="Helical" evidence="1">
    <location>
        <begin position="50"/>
        <end position="71"/>
    </location>
</feature>
<feature type="transmembrane region" description="Helical" evidence="1">
    <location>
        <begin position="195"/>
        <end position="213"/>
    </location>
</feature>
<dbReference type="RefSeq" id="WP_092723839.1">
    <property type="nucleotide sequence ID" value="NZ_FNNO01000008.1"/>
</dbReference>
<sequence>MSPLFTILFKTYVKTYYKENAGVFVFIFTIMLCIVSKVDGAGLYEYHHSLAVSMLKSNTILSIVFLIWFLYVRRYVVYVSSAYTNPHYSFLQVYNQLSHRRRFFLFFMADVLLLMPIWLYDIFFSFVGLEQGLLIPVIITNVYLLFLCLIAAAWHIYRLDNLNKRWKVPYFMRVGKKVPSFYSSILYRFVINTQINIWLGAKAFTCGILYLIARNNNTTDRDMSMLFLFYSLGILANGVLVFRIRVFEETYLSFWKGLPLSLLSRLLQYLGLYFGLLIPEIITASILTPQYLQYTEAANFIFSGFSLLLLMNSITFIQNFKVKEYIAILFAIFFIECLLLVTFGFVFLYVSFFLVAVATFFVGYYKFEIIGYNYKEVN</sequence>
<organism evidence="2 3">
    <name type="scientific">Hydrobacter penzbergensis</name>
    <dbReference type="NCBI Taxonomy" id="1235997"/>
    <lineage>
        <taxon>Bacteria</taxon>
        <taxon>Pseudomonadati</taxon>
        <taxon>Bacteroidota</taxon>
        <taxon>Chitinophagia</taxon>
        <taxon>Chitinophagales</taxon>
        <taxon>Chitinophagaceae</taxon>
        <taxon>Hydrobacter</taxon>
    </lineage>
</organism>
<feature type="transmembrane region" description="Helical" evidence="1">
    <location>
        <begin position="324"/>
        <end position="341"/>
    </location>
</feature>
<feature type="transmembrane region" description="Helical" evidence="1">
    <location>
        <begin position="225"/>
        <end position="246"/>
    </location>
</feature>
<keyword evidence="1" id="KW-0472">Membrane</keyword>
<feature type="transmembrane region" description="Helical" evidence="1">
    <location>
        <begin position="266"/>
        <end position="288"/>
    </location>
</feature>
<reference evidence="2 3" key="1">
    <citation type="submission" date="2016-10" db="EMBL/GenBank/DDBJ databases">
        <authorList>
            <person name="Varghese N."/>
            <person name="Submissions S."/>
        </authorList>
    </citation>
    <scope>NUCLEOTIDE SEQUENCE [LARGE SCALE GENOMIC DNA]</scope>
    <source>
        <strain evidence="2 3">DSM 25353</strain>
    </source>
</reference>
<protein>
    <submittedName>
        <fullName evidence="2">Uncharacterized protein</fullName>
    </submittedName>
</protein>
<keyword evidence="1" id="KW-0812">Transmembrane</keyword>
<evidence type="ECO:0000313" key="2">
    <source>
        <dbReference type="EMBL" id="SDX00094.1"/>
    </source>
</evidence>
<accession>A0A8X8ICT1</accession>
<feature type="transmembrane region" description="Helical" evidence="1">
    <location>
        <begin position="103"/>
        <end position="127"/>
    </location>
</feature>